<evidence type="ECO:0000313" key="2">
    <source>
        <dbReference type="EMBL" id="KKS19711.1"/>
    </source>
</evidence>
<dbReference type="EMBL" id="LCBY01000076">
    <property type="protein sequence ID" value="KKS19711.1"/>
    <property type="molecule type" value="Genomic_DNA"/>
</dbReference>
<gene>
    <name evidence="2" type="ORF">UU78_C0076G0002</name>
</gene>
<dbReference type="PANTHER" id="PTHR43591">
    <property type="entry name" value="METHYLTRANSFERASE"/>
    <property type="match status" value="1"/>
</dbReference>
<sequence>MNKQSTHTTVVSNLDTYLQNRPLFLSLIRAKEAELFTRFMPYKEPILDVGCGDGFFAQTVFNTVSIGLDVPQSRINEAYKSDVYKKLVQYDGVKFPFPNNSFPTVISNCVLEHINDVDRIIKEMYRVLAPGGFCIVTVMAKPWEEHLFGSIFLGNTYRQYMKKKQVHIHLLTSSEWKQTFVRSGFQIKECIGYLSPQACRFIDISHYLSLPNLCSYIFFHTWVLFPWLRFIFPMQHLAHLIEKDVPIASAGALFFVLTKNKKSRVQ</sequence>
<proteinExistence type="predicted"/>
<protein>
    <submittedName>
        <fullName evidence="2">Methyltransferase type 11</fullName>
    </submittedName>
</protein>
<reference evidence="2 3" key="1">
    <citation type="journal article" date="2015" name="Nature">
        <title>rRNA introns, odd ribosomes, and small enigmatic genomes across a large radiation of phyla.</title>
        <authorList>
            <person name="Brown C.T."/>
            <person name="Hug L.A."/>
            <person name="Thomas B.C."/>
            <person name="Sharon I."/>
            <person name="Castelle C.J."/>
            <person name="Singh A."/>
            <person name="Wilkins M.J."/>
            <person name="Williams K.H."/>
            <person name="Banfield J.F."/>
        </authorList>
    </citation>
    <scope>NUCLEOTIDE SEQUENCE [LARGE SCALE GENOMIC DNA]</scope>
</reference>
<dbReference type="Pfam" id="PF08241">
    <property type="entry name" value="Methyltransf_11"/>
    <property type="match status" value="1"/>
</dbReference>
<organism evidence="2 3">
    <name type="scientific">Candidatus Roizmanbacteria bacterium GW2011_GWC2_41_7</name>
    <dbReference type="NCBI Taxonomy" id="1618487"/>
    <lineage>
        <taxon>Bacteria</taxon>
        <taxon>Candidatus Roizmaniibacteriota</taxon>
    </lineage>
</organism>
<dbReference type="CDD" id="cd02440">
    <property type="entry name" value="AdoMet_MTases"/>
    <property type="match status" value="1"/>
</dbReference>
<feature type="domain" description="Methyltransferase type 11" evidence="1">
    <location>
        <begin position="47"/>
        <end position="136"/>
    </location>
</feature>
<dbReference type="AlphaFoldDB" id="A0A0G0ZCC8"/>
<dbReference type="InterPro" id="IPR013216">
    <property type="entry name" value="Methyltransf_11"/>
</dbReference>
<dbReference type="Proteomes" id="UP000034371">
    <property type="component" value="Unassembled WGS sequence"/>
</dbReference>
<keyword evidence="2" id="KW-0808">Transferase</keyword>
<dbReference type="InterPro" id="IPR029063">
    <property type="entry name" value="SAM-dependent_MTases_sf"/>
</dbReference>
<keyword evidence="2" id="KW-0489">Methyltransferase</keyword>
<dbReference type="SUPFAM" id="SSF53335">
    <property type="entry name" value="S-adenosyl-L-methionine-dependent methyltransferases"/>
    <property type="match status" value="1"/>
</dbReference>
<comment type="caution">
    <text evidence="2">The sequence shown here is derived from an EMBL/GenBank/DDBJ whole genome shotgun (WGS) entry which is preliminary data.</text>
</comment>
<evidence type="ECO:0000259" key="1">
    <source>
        <dbReference type="Pfam" id="PF08241"/>
    </source>
</evidence>
<name>A0A0G0ZCC8_9BACT</name>
<dbReference type="Gene3D" id="3.40.50.150">
    <property type="entry name" value="Vaccinia Virus protein VP39"/>
    <property type="match status" value="1"/>
</dbReference>
<dbReference type="GO" id="GO:0032259">
    <property type="term" value="P:methylation"/>
    <property type="evidence" value="ECO:0007669"/>
    <property type="project" value="UniProtKB-KW"/>
</dbReference>
<dbReference type="GO" id="GO:0008757">
    <property type="term" value="F:S-adenosylmethionine-dependent methyltransferase activity"/>
    <property type="evidence" value="ECO:0007669"/>
    <property type="project" value="InterPro"/>
</dbReference>
<accession>A0A0G0ZCC8</accession>
<evidence type="ECO:0000313" key="3">
    <source>
        <dbReference type="Proteomes" id="UP000034371"/>
    </source>
</evidence>